<comment type="similarity">
    <text evidence="1">Belongs to the Gfo/Idh/MocA family.</text>
</comment>
<feature type="domain" description="Gfo/Idh/MocA-like oxidoreductase N-terminal" evidence="4">
    <location>
        <begin position="23"/>
        <end position="140"/>
    </location>
</feature>
<evidence type="ECO:0000313" key="6">
    <source>
        <dbReference type="EMBL" id="MBB2899295.1"/>
    </source>
</evidence>
<dbReference type="SUPFAM" id="SSF51735">
    <property type="entry name" value="NAD(P)-binding Rossmann-fold domains"/>
    <property type="match status" value="1"/>
</dbReference>
<keyword evidence="2" id="KW-0560">Oxidoreductase</keyword>
<feature type="compositionally biased region" description="Low complexity" evidence="3">
    <location>
        <begin position="392"/>
        <end position="410"/>
    </location>
</feature>
<evidence type="ECO:0000256" key="2">
    <source>
        <dbReference type="ARBA" id="ARBA00023002"/>
    </source>
</evidence>
<sequence length="410" mass="43995">MTTPSTATQDAAAARGGTPALAIGQVGLGSITVPHRQGYRLYGQPVVAGYDPDPAARARMLADTPAATAHESLTDLLADERVGVVDLATPHHRATRLPVLEQIAAAGKPFLVQKPLAMSYAEALELVQVAEQAGVVGMVNQNMCFTPSAIALEDALLRRRVVGEPSYAQLVAQYQFDTDYHPWFGKDERWWTAGLSIHHLGLLQLLFGPPLSVHALTGHDVAQPGVTSDGWGHLALRYPSGLQLVLVSTGTYYGTEPVRHGDEAVWVQGPDGLVDWRPEGDVVVSRRIDGGGDVERRSISPHTRGTWFPHAFGLTMAHFRQALAAGQTPLCSVQDNLNVMAVLEATYRSGAEHRVVEIPEVMGERYDPDYGTGWAHGFNTWQPPHPVDDEASAGARVDAAPGAAVEEAVA</sequence>
<dbReference type="PANTHER" id="PTHR43708">
    <property type="entry name" value="CONSERVED EXPRESSED OXIDOREDUCTASE (EUROFUNG)"/>
    <property type="match status" value="1"/>
</dbReference>
<accession>A0A7W4XVN2</accession>
<dbReference type="Proteomes" id="UP000533269">
    <property type="component" value="Unassembled WGS sequence"/>
</dbReference>
<dbReference type="Pfam" id="PF02894">
    <property type="entry name" value="GFO_IDH_MocA_C"/>
    <property type="match status" value="1"/>
</dbReference>
<dbReference type="Gene3D" id="3.40.50.720">
    <property type="entry name" value="NAD(P)-binding Rossmann-like Domain"/>
    <property type="match status" value="1"/>
</dbReference>
<proteinExistence type="inferred from homology"/>
<dbReference type="InterPro" id="IPR004104">
    <property type="entry name" value="Gfo/Idh/MocA-like_OxRdtase_C"/>
</dbReference>
<dbReference type="PANTHER" id="PTHR43708:SF5">
    <property type="entry name" value="CONSERVED EXPRESSED OXIDOREDUCTASE (EUROFUNG)-RELATED"/>
    <property type="match status" value="1"/>
</dbReference>
<dbReference type="SUPFAM" id="SSF55347">
    <property type="entry name" value="Glyceraldehyde-3-phosphate dehydrogenase-like, C-terminal domain"/>
    <property type="match status" value="1"/>
</dbReference>
<dbReference type="GO" id="GO:0016491">
    <property type="term" value="F:oxidoreductase activity"/>
    <property type="evidence" value="ECO:0007669"/>
    <property type="project" value="UniProtKB-KW"/>
</dbReference>
<dbReference type="Gene3D" id="3.30.360.10">
    <property type="entry name" value="Dihydrodipicolinate Reductase, domain 2"/>
    <property type="match status" value="1"/>
</dbReference>
<feature type="region of interest" description="Disordered" evidence="3">
    <location>
        <begin position="382"/>
        <end position="410"/>
    </location>
</feature>
<dbReference type="EMBL" id="JACHVY010000001">
    <property type="protein sequence ID" value="MBB2899295.1"/>
    <property type="molecule type" value="Genomic_DNA"/>
</dbReference>
<dbReference type="AlphaFoldDB" id="A0A7W4XVN2"/>
<protein>
    <submittedName>
        <fullName evidence="6">Putative dehydrogenase</fullName>
    </submittedName>
</protein>
<evidence type="ECO:0000313" key="7">
    <source>
        <dbReference type="Proteomes" id="UP000533269"/>
    </source>
</evidence>
<gene>
    <name evidence="6" type="ORF">FHR75_000083</name>
</gene>
<feature type="domain" description="Gfo/Idh/MocA-like oxidoreductase C-terminal" evidence="5">
    <location>
        <begin position="195"/>
        <end position="358"/>
    </location>
</feature>
<name>A0A7W4XVN2_KINRA</name>
<evidence type="ECO:0000259" key="5">
    <source>
        <dbReference type="Pfam" id="PF02894"/>
    </source>
</evidence>
<dbReference type="Pfam" id="PF01408">
    <property type="entry name" value="GFO_IDH_MocA"/>
    <property type="match status" value="1"/>
</dbReference>
<reference evidence="6 7" key="2">
    <citation type="submission" date="2020-08" db="EMBL/GenBank/DDBJ databases">
        <authorList>
            <person name="Partida-Martinez L."/>
            <person name="Huntemann M."/>
            <person name="Clum A."/>
            <person name="Wang J."/>
            <person name="Palaniappan K."/>
            <person name="Ritter S."/>
            <person name="Chen I.-M."/>
            <person name="Stamatis D."/>
            <person name="Reddy T."/>
            <person name="O'Malley R."/>
            <person name="Daum C."/>
            <person name="Shapiro N."/>
            <person name="Ivanova N."/>
            <person name="Kyrpides N."/>
            <person name="Woyke T."/>
        </authorList>
    </citation>
    <scope>NUCLEOTIDE SEQUENCE [LARGE SCALE GENOMIC DNA]</scope>
    <source>
        <strain evidence="6 7">AS2.23</strain>
    </source>
</reference>
<evidence type="ECO:0000256" key="3">
    <source>
        <dbReference type="SAM" id="MobiDB-lite"/>
    </source>
</evidence>
<evidence type="ECO:0000256" key="1">
    <source>
        <dbReference type="ARBA" id="ARBA00010928"/>
    </source>
</evidence>
<dbReference type="InterPro" id="IPR051317">
    <property type="entry name" value="Gfo/Idh/MocA_oxidoreduct"/>
</dbReference>
<dbReference type="InterPro" id="IPR000683">
    <property type="entry name" value="Gfo/Idh/MocA-like_OxRdtase_N"/>
</dbReference>
<reference evidence="6 7" key="1">
    <citation type="submission" date="2020-08" db="EMBL/GenBank/DDBJ databases">
        <title>The Agave Microbiome: Exploring the role of microbial communities in plant adaptations to desert environments.</title>
        <authorList>
            <person name="Partida-Martinez L.P."/>
        </authorList>
    </citation>
    <scope>NUCLEOTIDE SEQUENCE [LARGE SCALE GENOMIC DNA]</scope>
    <source>
        <strain evidence="6 7">AS2.23</strain>
    </source>
</reference>
<comment type="caution">
    <text evidence="6">The sequence shown here is derived from an EMBL/GenBank/DDBJ whole genome shotgun (WGS) entry which is preliminary data.</text>
</comment>
<evidence type="ECO:0000259" key="4">
    <source>
        <dbReference type="Pfam" id="PF01408"/>
    </source>
</evidence>
<dbReference type="RefSeq" id="WP_183389981.1">
    <property type="nucleotide sequence ID" value="NZ_JACHVY010000001.1"/>
</dbReference>
<dbReference type="GO" id="GO:0000166">
    <property type="term" value="F:nucleotide binding"/>
    <property type="evidence" value="ECO:0007669"/>
    <property type="project" value="InterPro"/>
</dbReference>
<organism evidence="6 7">
    <name type="scientific">Kineococcus radiotolerans</name>
    <dbReference type="NCBI Taxonomy" id="131568"/>
    <lineage>
        <taxon>Bacteria</taxon>
        <taxon>Bacillati</taxon>
        <taxon>Actinomycetota</taxon>
        <taxon>Actinomycetes</taxon>
        <taxon>Kineosporiales</taxon>
        <taxon>Kineosporiaceae</taxon>
        <taxon>Kineococcus</taxon>
    </lineage>
</organism>
<dbReference type="InterPro" id="IPR036291">
    <property type="entry name" value="NAD(P)-bd_dom_sf"/>
</dbReference>